<comment type="caution">
    <text evidence="9">The sequence shown here is derived from an EMBL/GenBank/DDBJ whole genome shotgun (WGS) entry which is preliminary data.</text>
</comment>
<evidence type="ECO:0000256" key="7">
    <source>
        <dbReference type="SAM" id="MobiDB-lite"/>
    </source>
</evidence>
<keyword evidence="5" id="KW-0119">Carbohydrate metabolism</keyword>
<dbReference type="Pfam" id="PF10250">
    <property type="entry name" value="O-FucT"/>
    <property type="match status" value="1"/>
</dbReference>
<dbReference type="PANTHER" id="PTHR31818">
    <property type="entry name" value="O-FUCOSYLTRANSFERASE 16"/>
    <property type="match status" value="1"/>
</dbReference>
<keyword evidence="3" id="KW-0808">Transferase</keyword>
<dbReference type="AlphaFoldDB" id="A0A7J6EIW6"/>
<feature type="compositionally biased region" description="Polar residues" evidence="7">
    <location>
        <begin position="583"/>
        <end position="596"/>
    </location>
</feature>
<proteinExistence type="inferred from homology"/>
<protein>
    <recommendedName>
        <fullName evidence="6">O-fucosyltransferase family protein</fullName>
    </recommendedName>
</protein>
<reference evidence="11 12" key="1">
    <citation type="journal article" date="2020" name="bioRxiv">
        <title>Sequence and annotation of 42 cannabis genomes reveals extensive copy number variation in cannabinoid synthesis and pathogen resistance genes.</title>
        <authorList>
            <person name="Mckernan K.J."/>
            <person name="Helbert Y."/>
            <person name="Kane L.T."/>
            <person name="Ebling H."/>
            <person name="Zhang L."/>
            <person name="Liu B."/>
            <person name="Eaton Z."/>
            <person name="Mclaughlin S."/>
            <person name="Kingan S."/>
            <person name="Baybayan P."/>
            <person name="Concepcion G."/>
            <person name="Jordan M."/>
            <person name="Riva A."/>
            <person name="Barbazuk W."/>
            <person name="Harkins T."/>
        </authorList>
    </citation>
    <scope>NUCLEOTIDE SEQUENCE [LARGE SCALE GENOMIC DNA]</scope>
    <source>
        <strain evidence="11 12">cv. Jamaican Lion 4</strain>
        <strain evidence="10">Father</strain>
        <strain evidence="9">Mother</strain>
        <tissue evidence="9">Leaf</tissue>
    </source>
</reference>
<keyword evidence="8" id="KW-0472">Membrane</keyword>
<dbReference type="GO" id="GO:0006004">
    <property type="term" value="P:fucose metabolic process"/>
    <property type="evidence" value="ECO:0007669"/>
    <property type="project" value="UniProtKB-KW"/>
</dbReference>
<accession>A0A7J6EIW6</accession>
<evidence type="ECO:0000313" key="11">
    <source>
        <dbReference type="Proteomes" id="UP000525078"/>
    </source>
</evidence>
<evidence type="ECO:0000256" key="6">
    <source>
        <dbReference type="ARBA" id="ARBA00030350"/>
    </source>
</evidence>
<gene>
    <name evidence="9" type="ORF">F8388_007195</name>
    <name evidence="10" type="ORF">G4B88_008596</name>
</gene>
<name>A0A7J6EIW6_CANSA</name>
<dbReference type="Proteomes" id="UP000525078">
    <property type="component" value="Unassembled WGS sequence"/>
</dbReference>
<sequence length="607" mass="69025">MKKKRKDQTNPITFGATIYRHHRRLHRHLFQLVSVFSACLLLFLVAFSLLAPSPVIHHHHSNINGDVERESYSDQKTAFHVPTSGVSLGRDIWSSVGSELYYGCSNGARNFMTSDMKTNPSRHLVIATSGGLNQQRTGITDAVVAAYILNATLVVPKLDQKSFWHDSSNFAEIFDVDRFISFLSKDVHIIKELPLKGGKVLTPHSMRVPRKCTPKCYLNRVLPVLNKRHVVQLSKFDYRLSNKLSKHLQKLRCRVNYHALKFTDSILEMGEKLVERMRKKSNHFIALHLRYEPDMLAFSGCDFGGGDKEKEELGLIRKRWKSLHCHVTDISVLGYVMQVSNPDKVRRNGRCPLTPGEVGLMLRALGFGSDVHLYVASGEVYGGEETLAPLKELFPNFHTKETIASKNELAPFTSFSSRMAALDFIVCDESDVFVTNNNGNMARILAGRRRYFGHKPTIRPNAKKLYKLFMNRYNMTWEDFAAKVRTHQIGFMGEPKEIKPGKGEFHENPEACICDASDKNPNEISPQNQSHSHKMDNNNNNDNSYIKENKDSDDVTDEQISEDEQFGFDYMDNETALGGKRQPNATDFETTAMNKSEQPELEELFSD</sequence>
<dbReference type="EMBL" id="JAATIQ010000235">
    <property type="protein sequence ID" value="KAF4368292.1"/>
    <property type="molecule type" value="Genomic_DNA"/>
</dbReference>
<dbReference type="EMBL" id="JAATIP010000234">
    <property type="protein sequence ID" value="KAF4357659.1"/>
    <property type="molecule type" value="Genomic_DNA"/>
</dbReference>
<dbReference type="Proteomes" id="UP000583929">
    <property type="component" value="Unassembled WGS sequence"/>
</dbReference>
<keyword evidence="4" id="KW-0294">Fucose metabolism</keyword>
<evidence type="ECO:0000313" key="10">
    <source>
        <dbReference type="EMBL" id="KAF4368292.1"/>
    </source>
</evidence>
<feature type="transmembrane region" description="Helical" evidence="8">
    <location>
        <begin position="29"/>
        <end position="51"/>
    </location>
</feature>
<evidence type="ECO:0000313" key="12">
    <source>
        <dbReference type="Proteomes" id="UP000583929"/>
    </source>
</evidence>
<keyword evidence="2" id="KW-0328">Glycosyltransferase</keyword>
<feature type="compositionally biased region" description="Acidic residues" evidence="7">
    <location>
        <begin position="554"/>
        <end position="566"/>
    </location>
</feature>
<dbReference type="InterPro" id="IPR019378">
    <property type="entry name" value="GDP-Fuc_O-FucTrfase"/>
</dbReference>
<dbReference type="PANTHER" id="PTHR31818:SF1">
    <property type="entry name" value="O-FUCOSYLTRANSFERASE 16"/>
    <property type="match status" value="1"/>
</dbReference>
<evidence type="ECO:0000256" key="3">
    <source>
        <dbReference type="ARBA" id="ARBA00022679"/>
    </source>
</evidence>
<dbReference type="InterPro" id="IPR024709">
    <property type="entry name" value="FucosylTrfase_pln"/>
</dbReference>
<evidence type="ECO:0000256" key="2">
    <source>
        <dbReference type="ARBA" id="ARBA00022676"/>
    </source>
</evidence>
<dbReference type="GO" id="GO:0016757">
    <property type="term" value="F:glycosyltransferase activity"/>
    <property type="evidence" value="ECO:0007669"/>
    <property type="project" value="UniProtKB-KW"/>
</dbReference>
<dbReference type="CDD" id="cd11299">
    <property type="entry name" value="O-FucT_plant"/>
    <property type="match status" value="1"/>
</dbReference>
<organism evidence="9 11">
    <name type="scientific">Cannabis sativa</name>
    <name type="common">Hemp</name>
    <name type="synonym">Marijuana</name>
    <dbReference type="NCBI Taxonomy" id="3483"/>
    <lineage>
        <taxon>Eukaryota</taxon>
        <taxon>Viridiplantae</taxon>
        <taxon>Streptophyta</taxon>
        <taxon>Embryophyta</taxon>
        <taxon>Tracheophyta</taxon>
        <taxon>Spermatophyta</taxon>
        <taxon>Magnoliopsida</taxon>
        <taxon>eudicotyledons</taxon>
        <taxon>Gunneridae</taxon>
        <taxon>Pentapetalae</taxon>
        <taxon>rosids</taxon>
        <taxon>fabids</taxon>
        <taxon>Rosales</taxon>
        <taxon>Cannabaceae</taxon>
        <taxon>Cannabis</taxon>
    </lineage>
</organism>
<evidence type="ECO:0000256" key="1">
    <source>
        <dbReference type="ARBA" id="ARBA00007737"/>
    </source>
</evidence>
<evidence type="ECO:0000256" key="5">
    <source>
        <dbReference type="ARBA" id="ARBA00023277"/>
    </source>
</evidence>
<keyword evidence="8" id="KW-1133">Transmembrane helix</keyword>
<comment type="similarity">
    <text evidence="1">Belongs to the glycosyltransferase GT106 family.</text>
</comment>
<evidence type="ECO:0000256" key="4">
    <source>
        <dbReference type="ARBA" id="ARBA00023253"/>
    </source>
</evidence>
<evidence type="ECO:0000256" key="8">
    <source>
        <dbReference type="SAM" id="Phobius"/>
    </source>
</evidence>
<dbReference type="PIRSF" id="PIRSF009360">
    <property type="entry name" value="UCP009360"/>
    <property type="match status" value="1"/>
</dbReference>
<keyword evidence="8" id="KW-0812">Transmembrane</keyword>
<keyword evidence="12" id="KW-1185">Reference proteome</keyword>
<evidence type="ECO:0000313" key="9">
    <source>
        <dbReference type="EMBL" id="KAF4357659.1"/>
    </source>
</evidence>
<feature type="region of interest" description="Disordered" evidence="7">
    <location>
        <begin position="512"/>
        <end position="607"/>
    </location>
</feature>